<dbReference type="Proteomes" id="UP000326924">
    <property type="component" value="Unassembled WGS sequence"/>
</dbReference>
<gene>
    <name evidence="2" type="ORF">FN846DRAFT_1025710</name>
</gene>
<keyword evidence="3" id="KW-1185">Reference proteome</keyword>
<evidence type="ECO:0000256" key="1">
    <source>
        <dbReference type="SAM" id="MobiDB-lite"/>
    </source>
</evidence>
<organism evidence="2 3">
    <name type="scientific">Sphaerosporella brunnea</name>
    <dbReference type="NCBI Taxonomy" id="1250544"/>
    <lineage>
        <taxon>Eukaryota</taxon>
        <taxon>Fungi</taxon>
        <taxon>Dikarya</taxon>
        <taxon>Ascomycota</taxon>
        <taxon>Pezizomycotina</taxon>
        <taxon>Pezizomycetes</taxon>
        <taxon>Pezizales</taxon>
        <taxon>Pyronemataceae</taxon>
        <taxon>Sphaerosporella</taxon>
    </lineage>
</organism>
<evidence type="ECO:0000313" key="3">
    <source>
        <dbReference type="Proteomes" id="UP000326924"/>
    </source>
</evidence>
<dbReference type="AlphaFoldDB" id="A0A5J5EFD3"/>
<feature type="compositionally biased region" description="Polar residues" evidence="1">
    <location>
        <begin position="396"/>
        <end position="405"/>
    </location>
</feature>
<feature type="region of interest" description="Disordered" evidence="1">
    <location>
        <begin position="385"/>
        <end position="405"/>
    </location>
</feature>
<comment type="caution">
    <text evidence="2">The sequence shown here is derived from an EMBL/GenBank/DDBJ whole genome shotgun (WGS) entry which is preliminary data.</text>
</comment>
<proteinExistence type="predicted"/>
<name>A0A5J5EFD3_9PEZI</name>
<accession>A0A5J5EFD3</accession>
<dbReference type="InParanoid" id="A0A5J5EFD3"/>
<dbReference type="EMBL" id="VXIS01000443">
    <property type="protein sequence ID" value="KAA8893438.1"/>
    <property type="molecule type" value="Genomic_DNA"/>
</dbReference>
<sequence>MERRSLGCAARIAVFRLLHDYTIDFTLDSPFWAPIARFDYLSTAMIDINLVSPLLARISISCRISTRISALGSTWSNLDCSTGPAGFRRWLPELVEDQPKHSAHDKHPHPALLHRRMLALPPKTRLLAGSDRTQDVALGDAPSAATIGTKVVQKVTLVRFVTPEVNREGVAFIVRPEQRLSTAHSRVGSSFITSPACNLTVSGLLNRLAYRFKKNRGFRERTRVSVPCPIHYSRCLQSHSIWTSGSPGVQVQEEKRLSRAHSGVGSTEDFESALGCRFLVPYITAPACNLTVSGLLDRLAYRFQKKRGFRERTRVSVPSPLHLLRAISQYLDFWIAWRTNSRRKEAFESALGVGSLSHTLQPLPASSQCLDFWIAWRTGSRTEPFKNAESDAASAVRQSSMPRST</sequence>
<evidence type="ECO:0000313" key="2">
    <source>
        <dbReference type="EMBL" id="KAA8893438.1"/>
    </source>
</evidence>
<protein>
    <submittedName>
        <fullName evidence="2">Uncharacterized protein</fullName>
    </submittedName>
</protein>
<reference evidence="2 3" key="1">
    <citation type="submission" date="2019-09" db="EMBL/GenBank/DDBJ databases">
        <title>Draft genome of the ectomycorrhizal ascomycete Sphaerosporella brunnea.</title>
        <authorList>
            <consortium name="DOE Joint Genome Institute"/>
            <person name="Benucci G.M."/>
            <person name="Marozzi G."/>
            <person name="Antonielli L."/>
            <person name="Sanchez S."/>
            <person name="Marco P."/>
            <person name="Wang X."/>
            <person name="Falini L.B."/>
            <person name="Barry K."/>
            <person name="Haridas S."/>
            <person name="Lipzen A."/>
            <person name="Labutti K."/>
            <person name="Grigoriev I.V."/>
            <person name="Murat C."/>
            <person name="Martin F."/>
            <person name="Albertini E."/>
            <person name="Donnini D."/>
            <person name="Bonito G."/>
        </authorList>
    </citation>
    <scope>NUCLEOTIDE SEQUENCE [LARGE SCALE GENOMIC DNA]</scope>
    <source>
        <strain evidence="2 3">Sb_GMNB300</strain>
    </source>
</reference>